<dbReference type="InterPro" id="IPR000210">
    <property type="entry name" value="BTB/POZ_dom"/>
</dbReference>
<proteinExistence type="predicted"/>
<evidence type="ECO:0000313" key="4">
    <source>
        <dbReference type="Proteomes" id="UP000265703"/>
    </source>
</evidence>
<reference evidence="3 4" key="1">
    <citation type="submission" date="2018-06" db="EMBL/GenBank/DDBJ databases">
        <title>Comparative genomics reveals the genomic features of Rhizophagus irregularis, R. cerebriforme, R. diaphanum and Gigaspora rosea, and their symbiotic lifestyle signature.</title>
        <authorList>
            <person name="Morin E."/>
            <person name="San Clemente H."/>
            <person name="Chen E.C.H."/>
            <person name="De La Providencia I."/>
            <person name="Hainaut M."/>
            <person name="Kuo A."/>
            <person name="Kohler A."/>
            <person name="Murat C."/>
            <person name="Tang N."/>
            <person name="Roy S."/>
            <person name="Loubradou J."/>
            <person name="Henrissat B."/>
            <person name="Grigoriev I.V."/>
            <person name="Corradi N."/>
            <person name="Roux C."/>
            <person name="Martin F.M."/>
        </authorList>
    </citation>
    <scope>NUCLEOTIDE SEQUENCE [LARGE SCALE GENOMIC DNA]</scope>
    <source>
        <strain evidence="3 4">DAOM 227022</strain>
    </source>
</reference>
<dbReference type="PROSITE" id="PS51886">
    <property type="entry name" value="TLDC"/>
    <property type="match status" value="1"/>
</dbReference>
<dbReference type="CDD" id="cd18186">
    <property type="entry name" value="BTB_POZ_ZBTB_KLHL-like"/>
    <property type="match status" value="1"/>
</dbReference>
<dbReference type="Pfam" id="PF07534">
    <property type="entry name" value="TLD"/>
    <property type="match status" value="1"/>
</dbReference>
<dbReference type="Proteomes" id="UP000265703">
    <property type="component" value="Unassembled WGS sequence"/>
</dbReference>
<comment type="caution">
    <text evidence="3">The sequence shown here is derived from an EMBL/GenBank/DDBJ whole genome shotgun (WGS) entry which is preliminary data.</text>
</comment>
<dbReference type="PANTHER" id="PTHR45774">
    <property type="entry name" value="BTB/POZ DOMAIN-CONTAINING"/>
    <property type="match status" value="1"/>
</dbReference>
<protein>
    <submittedName>
        <fullName evidence="3">Uncharacterized protein</fullName>
    </submittedName>
</protein>
<sequence>MSNKLVTKVFKKLNKTPKTQTSYDVIIYVGEEPDCKEFHADSKTLRSKSDHFKKLLSAKDVEKNDEKYVIKKPNITPQIFNVIIKYLSNEDFNLTDKSGIEILNIIIVSDDLKLNQLTKFIKTFFINNNQQFLRKDPIEILQTVNSLKIFNNIQSPCLDTIVHEPEILFNSTKFNNLPVPLLEVILKREDLNVDEIELWENLIKWGLAQEKTLDKDVSKWRQEEFDIFKRILHKFIPLIKFYGISSEDYFNKIRPYEEILPKELRDEILKFHMIPGYEPTLNVYRPRYPRYYGDSVLINRKHIITLVGWINKNQTFKLGKSNSYSFRLLYRDSRDGKTPAAFHAKCDNKGATIVIVKISNSEQIVGGYNPLQWDSNNAFKSTKDSFIFSSKNSTNFQKAKVSYSNGYSSVGGFSTYGPVFGNYDLAYDAYNNTWQSNSSNSYPKIDIPTTFNASDYEVFQVTRK</sequence>
<dbReference type="EMBL" id="QKYT01000366">
    <property type="protein sequence ID" value="RIA86393.1"/>
    <property type="molecule type" value="Genomic_DNA"/>
</dbReference>
<dbReference type="AlphaFoldDB" id="A0A397SJS9"/>
<evidence type="ECO:0000259" key="1">
    <source>
        <dbReference type="PROSITE" id="PS50097"/>
    </source>
</evidence>
<keyword evidence="4" id="KW-1185">Reference proteome</keyword>
<dbReference type="Pfam" id="PF00651">
    <property type="entry name" value="BTB"/>
    <property type="match status" value="1"/>
</dbReference>
<dbReference type="Gene3D" id="3.30.710.10">
    <property type="entry name" value="Potassium Channel Kv1.1, Chain A"/>
    <property type="match status" value="1"/>
</dbReference>
<feature type="domain" description="TLDc" evidence="2">
    <location>
        <begin position="296"/>
        <end position="462"/>
    </location>
</feature>
<dbReference type="PANTHER" id="PTHR45774:SF3">
    <property type="entry name" value="BTB (POZ) DOMAIN-CONTAINING 2B-RELATED"/>
    <property type="match status" value="1"/>
</dbReference>
<dbReference type="InterPro" id="IPR006571">
    <property type="entry name" value="TLDc_dom"/>
</dbReference>
<accession>A0A397SJS9</accession>
<dbReference type="SMART" id="SM00584">
    <property type="entry name" value="TLDc"/>
    <property type="match status" value="1"/>
</dbReference>
<evidence type="ECO:0000313" key="3">
    <source>
        <dbReference type="EMBL" id="RIA86393.1"/>
    </source>
</evidence>
<organism evidence="3 4">
    <name type="scientific">Glomus cerebriforme</name>
    <dbReference type="NCBI Taxonomy" id="658196"/>
    <lineage>
        <taxon>Eukaryota</taxon>
        <taxon>Fungi</taxon>
        <taxon>Fungi incertae sedis</taxon>
        <taxon>Mucoromycota</taxon>
        <taxon>Glomeromycotina</taxon>
        <taxon>Glomeromycetes</taxon>
        <taxon>Glomerales</taxon>
        <taxon>Glomeraceae</taxon>
        <taxon>Glomus</taxon>
    </lineage>
</organism>
<dbReference type="SUPFAM" id="SSF54695">
    <property type="entry name" value="POZ domain"/>
    <property type="match status" value="1"/>
</dbReference>
<feature type="domain" description="BTB" evidence="1">
    <location>
        <begin position="23"/>
        <end position="96"/>
    </location>
</feature>
<name>A0A397SJS9_9GLOM</name>
<dbReference type="PROSITE" id="PS50097">
    <property type="entry name" value="BTB"/>
    <property type="match status" value="1"/>
</dbReference>
<evidence type="ECO:0000259" key="2">
    <source>
        <dbReference type="PROSITE" id="PS51886"/>
    </source>
</evidence>
<dbReference type="OrthoDB" id="2160519at2759"/>
<gene>
    <name evidence="3" type="ORF">C1645_829361</name>
</gene>
<dbReference type="InterPro" id="IPR011333">
    <property type="entry name" value="SKP1/BTB/POZ_sf"/>
</dbReference>